<keyword evidence="3 8" id="KW-0732">Signal</keyword>
<feature type="region of interest" description="Disordered" evidence="7">
    <location>
        <begin position="35"/>
        <end position="63"/>
    </location>
</feature>
<protein>
    <recommendedName>
        <fullName evidence="9">NlpC/P60 domain-containing protein</fullName>
    </recommendedName>
</protein>
<dbReference type="Pfam" id="PF24568">
    <property type="entry name" value="CC_PcsB"/>
    <property type="match status" value="1"/>
</dbReference>
<comment type="caution">
    <text evidence="10">The sequence shown here is derived from an EMBL/GenBank/DDBJ whole genome shotgun (WGS) entry which is preliminary data.</text>
</comment>
<dbReference type="PANTHER" id="PTHR47053">
    <property type="entry name" value="MUREIN DD-ENDOPEPTIDASE MEPH-RELATED"/>
    <property type="match status" value="1"/>
</dbReference>
<proteinExistence type="inferred from homology"/>
<dbReference type="InterPro" id="IPR038765">
    <property type="entry name" value="Papain-like_cys_pep_sf"/>
</dbReference>
<dbReference type="EMBL" id="PFNG01000224">
    <property type="protein sequence ID" value="PIZ35825.1"/>
    <property type="molecule type" value="Genomic_DNA"/>
</dbReference>
<evidence type="ECO:0000256" key="6">
    <source>
        <dbReference type="SAM" id="Coils"/>
    </source>
</evidence>
<dbReference type="Gene3D" id="6.10.250.3150">
    <property type="match status" value="1"/>
</dbReference>
<sequence>MYRHKAERVILAVLMLFFLAQPVFALPLPGQTATTPTTDNTAFTQNQQQNTETTATTTSGGATPGLEQALADAEMAVRQEQAEKIKTELDRLGDELERLNTDYFAESAKLAAIEQSLNETRERLRWFEAELEAQRQVLNDRLSNIYKYGDVEPIDAIINNSSFSELFTRLSMLMKISEQDAQLLDKLHDQKEKVESAKNALDQLYAQQKEITAELEGRKKTIEAKMKEESDLLASIDVQTKQILQQDEQKQQEEQISIVKALTTTPQSVASKISVQPGTIAFEALQYLGVPYVWGGEDPKIGLDCSGLVKVVFKKFGVDLPHYARSQADLGAAVSYDELQSGDVVFFGHPIHHVGIYLGEGYFIHAPKRNDVVKISKLADRHDHAGARRIISIVPSAQ</sequence>
<dbReference type="Gene3D" id="3.90.1720.10">
    <property type="entry name" value="endopeptidase domain like (from Nostoc punctiforme)"/>
    <property type="match status" value="1"/>
</dbReference>
<feature type="domain" description="NlpC/P60" evidence="9">
    <location>
        <begin position="274"/>
        <end position="397"/>
    </location>
</feature>
<dbReference type="Proteomes" id="UP000230956">
    <property type="component" value="Unassembled WGS sequence"/>
</dbReference>
<evidence type="ECO:0000256" key="3">
    <source>
        <dbReference type="ARBA" id="ARBA00022729"/>
    </source>
</evidence>
<gene>
    <name evidence="10" type="ORF">COY37_09565</name>
</gene>
<feature type="coiled-coil region" evidence="6">
    <location>
        <begin position="75"/>
        <end position="137"/>
    </location>
</feature>
<dbReference type="RefSeq" id="WP_286677881.1">
    <property type="nucleotide sequence ID" value="NZ_MNXI01000044.1"/>
</dbReference>
<evidence type="ECO:0000256" key="1">
    <source>
        <dbReference type="ARBA" id="ARBA00007074"/>
    </source>
</evidence>
<keyword evidence="6" id="KW-0175">Coiled coil</keyword>
<comment type="similarity">
    <text evidence="1">Belongs to the peptidase C40 family.</text>
</comment>
<evidence type="ECO:0000313" key="11">
    <source>
        <dbReference type="Proteomes" id="UP000230956"/>
    </source>
</evidence>
<keyword evidence="4" id="KW-0378">Hydrolase</keyword>
<reference evidence="11" key="1">
    <citation type="submission" date="2017-09" db="EMBL/GenBank/DDBJ databases">
        <title>Depth-based differentiation of microbial function through sediment-hosted aquifers and enrichment of novel symbionts in the deep terrestrial subsurface.</title>
        <authorList>
            <person name="Probst A.J."/>
            <person name="Ladd B."/>
            <person name="Jarett J.K."/>
            <person name="Geller-Mcgrath D.E."/>
            <person name="Sieber C.M.K."/>
            <person name="Emerson J.B."/>
            <person name="Anantharaman K."/>
            <person name="Thomas B.C."/>
            <person name="Malmstrom R."/>
            <person name="Stieglmeier M."/>
            <person name="Klingl A."/>
            <person name="Woyke T."/>
            <person name="Ryan C.M."/>
            <person name="Banfield J.F."/>
        </authorList>
    </citation>
    <scope>NUCLEOTIDE SEQUENCE [LARGE SCALE GENOMIC DNA]</scope>
</reference>
<dbReference type="SUPFAM" id="SSF54001">
    <property type="entry name" value="Cysteine proteinases"/>
    <property type="match status" value="1"/>
</dbReference>
<dbReference type="Pfam" id="PF00877">
    <property type="entry name" value="NLPC_P60"/>
    <property type="match status" value="1"/>
</dbReference>
<evidence type="ECO:0000259" key="9">
    <source>
        <dbReference type="PROSITE" id="PS51935"/>
    </source>
</evidence>
<dbReference type="PANTHER" id="PTHR47053:SF1">
    <property type="entry name" value="MUREIN DD-ENDOPEPTIDASE MEPH-RELATED"/>
    <property type="match status" value="1"/>
</dbReference>
<evidence type="ECO:0000256" key="7">
    <source>
        <dbReference type="SAM" id="MobiDB-lite"/>
    </source>
</evidence>
<evidence type="ECO:0000256" key="5">
    <source>
        <dbReference type="ARBA" id="ARBA00022807"/>
    </source>
</evidence>
<dbReference type="InterPro" id="IPR057309">
    <property type="entry name" value="PcsB_CC"/>
</dbReference>
<dbReference type="GO" id="GO:0006508">
    <property type="term" value="P:proteolysis"/>
    <property type="evidence" value="ECO:0007669"/>
    <property type="project" value="UniProtKB-KW"/>
</dbReference>
<evidence type="ECO:0000256" key="2">
    <source>
        <dbReference type="ARBA" id="ARBA00022670"/>
    </source>
</evidence>
<feature type="chain" id="PRO_5014740611" description="NlpC/P60 domain-containing protein" evidence="8">
    <location>
        <begin position="26"/>
        <end position="398"/>
    </location>
</feature>
<dbReference type="InterPro" id="IPR000064">
    <property type="entry name" value="NLP_P60_dom"/>
</dbReference>
<keyword evidence="2" id="KW-0645">Protease</keyword>
<accession>A0A2M7T6P8</accession>
<dbReference type="PROSITE" id="PS51935">
    <property type="entry name" value="NLPC_P60"/>
    <property type="match status" value="1"/>
</dbReference>
<dbReference type="GO" id="GO:0008234">
    <property type="term" value="F:cysteine-type peptidase activity"/>
    <property type="evidence" value="ECO:0007669"/>
    <property type="project" value="UniProtKB-KW"/>
</dbReference>
<keyword evidence="5" id="KW-0788">Thiol protease</keyword>
<evidence type="ECO:0000256" key="8">
    <source>
        <dbReference type="SAM" id="SignalP"/>
    </source>
</evidence>
<evidence type="ECO:0000313" key="10">
    <source>
        <dbReference type="EMBL" id="PIZ35825.1"/>
    </source>
</evidence>
<feature type="signal peptide" evidence="8">
    <location>
        <begin position="1"/>
        <end position="25"/>
    </location>
</feature>
<name>A0A2M7T6P8_9ACTN</name>
<dbReference type="AlphaFoldDB" id="A0A2M7T6P8"/>
<evidence type="ECO:0000256" key="4">
    <source>
        <dbReference type="ARBA" id="ARBA00022801"/>
    </source>
</evidence>
<dbReference type="InterPro" id="IPR051202">
    <property type="entry name" value="Peptidase_C40"/>
</dbReference>
<organism evidence="10 11">
    <name type="scientific">Candidatus Aquicultor secundus</name>
    <dbReference type="NCBI Taxonomy" id="1973895"/>
    <lineage>
        <taxon>Bacteria</taxon>
        <taxon>Bacillati</taxon>
        <taxon>Actinomycetota</taxon>
        <taxon>Candidatus Aquicultoria</taxon>
        <taxon>Candidatus Aquicultorales</taxon>
        <taxon>Candidatus Aquicultoraceae</taxon>
        <taxon>Candidatus Aquicultor</taxon>
    </lineage>
</organism>
<feature type="coiled-coil region" evidence="6">
    <location>
        <begin position="184"/>
        <end position="214"/>
    </location>
</feature>